<evidence type="ECO:0000313" key="1">
    <source>
        <dbReference type="EMBL" id="KAH7950152.1"/>
    </source>
</evidence>
<name>A0ACB8CT17_DERSI</name>
<dbReference type="Proteomes" id="UP000821865">
    <property type="component" value="Chromosome 5"/>
</dbReference>
<sequence>MAFTNVTLPHSGHLADLVDLQEQLGRPSKGILLKNGRALLSESLAEELVVRYVAERGPQTVQRDMQSLFELPLPLIQAHVQRSANVRLAKDRRYMRLKFEERMSELRQNVLAEATAAATTTTSSDTNGNGLPSSAPVGTGSVAITTPAPADLPVLLIKPMPKRKAKPKSHEQKMRDAVATARPIVTAQASPPITSWEVSLPLLYTGDFSGFFQHLAHPYAHPSEHPRNLIPELCRQFYDLGWVTGTGGGISIRHGLCPASAFLVVTLHFNAFTGISVLLYEQWLSPQLPLWLGTIP</sequence>
<proteinExistence type="predicted"/>
<evidence type="ECO:0000313" key="2">
    <source>
        <dbReference type="Proteomes" id="UP000821865"/>
    </source>
</evidence>
<protein>
    <submittedName>
        <fullName evidence="1">Uncharacterized protein</fullName>
    </submittedName>
</protein>
<gene>
    <name evidence="1" type="ORF">HPB49_020209</name>
</gene>
<reference evidence="1" key="1">
    <citation type="submission" date="2020-05" db="EMBL/GenBank/DDBJ databases">
        <title>Large-scale comparative analyses of tick genomes elucidate their genetic diversity and vector capacities.</title>
        <authorList>
            <person name="Jia N."/>
            <person name="Wang J."/>
            <person name="Shi W."/>
            <person name="Du L."/>
            <person name="Sun Y."/>
            <person name="Zhan W."/>
            <person name="Jiang J."/>
            <person name="Wang Q."/>
            <person name="Zhang B."/>
            <person name="Ji P."/>
            <person name="Sakyi L.B."/>
            <person name="Cui X."/>
            <person name="Yuan T."/>
            <person name="Jiang B."/>
            <person name="Yang W."/>
            <person name="Lam T.T.-Y."/>
            <person name="Chang Q."/>
            <person name="Ding S."/>
            <person name="Wang X."/>
            <person name="Zhu J."/>
            <person name="Ruan X."/>
            <person name="Zhao L."/>
            <person name="Wei J."/>
            <person name="Que T."/>
            <person name="Du C."/>
            <person name="Cheng J."/>
            <person name="Dai P."/>
            <person name="Han X."/>
            <person name="Huang E."/>
            <person name="Gao Y."/>
            <person name="Liu J."/>
            <person name="Shao H."/>
            <person name="Ye R."/>
            <person name="Li L."/>
            <person name="Wei W."/>
            <person name="Wang X."/>
            <person name="Wang C."/>
            <person name="Yang T."/>
            <person name="Huo Q."/>
            <person name="Li W."/>
            <person name="Guo W."/>
            <person name="Chen H."/>
            <person name="Zhou L."/>
            <person name="Ni X."/>
            <person name="Tian J."/>
            <person name="Zhou Y."/>
            <person name="Sheng Y."/>
            <person name="Liu T."/>
            <person name="Pan Y."/>
            <person name="Xia L."/>
            <person name="Li J."/>
            <person name="Zhao F."/>
            <person name="Cao W."/>
        </authorList>
    </citation>
    <scope>NUCLEOTIDE SEQUENCE</scope>
    <source>
        <strain evidence="1">Dsil-2018</strain>
    </source>
</reference>
<comment type="caution">
    <text evidence="1">The sequence shown here is derived from an EMBL/GenBank/DDBJ whole genome shotgun (WGS) entry which is preliminary data.</text>
</comment>
<dbReference type="EMBL" id="CM023474">
    <property type="protein sequence ID" value="KAH7950152.1"/>
    <property type="molecule type" value="Genomic_DNA"/>
</dbReference>
<keyword evidence="2" id="KW-1185">Reference proteome</keyword>
<accession>A0ACB8CT17</accession>
<organism evidence="1 2">
    <name type="scientific">Dermacentor silvarum</name>
    <name type="common">Tick</name>
    <dbReference type="NCBI Taxonomy" id="543639"/>
    <lineage>
        <taxon>Eukaryota</taxon>
        <taxon>Metazoa</taxon>
        <taxon>Ecdysozoa</taxon>
        <taxon>Arthropoda</taxon>
        <taxon>Chelicerata</taxon>
        <taxon>Arachnida</taxon>
        <taxon>Acari</taxon>
        <taxon>Parasitiformes</taxon>
        <taxon>Ixodida</taxon>
        <taxon>Ixodoidea</taxon>
        <taxon>Ixodidae</taxon>
        <taxon>Rhipicephalinae</taxon>
        <taxon>Dermacentor</taxon>
    </lineage>
</organism>